<proteinExistence type="predicted"/>
<evidence type="ECO:0000313" key="4">
    <source>
        <dbReference type="Proteomes" id="UP000192907"/>
    </source>
</evidence>
<dbReference type="InterPro" id="IPR011990">
    <property type="entry name" value="TPR-like_helical_dom_sf"/>
</dbReference>
<dbReference type="RefSeq" id="WP_132314597.1">
    <property type="nucleotide sequence ID" value="NZ_FWZT01000001.1"/>
</dbReference>
<sequence>MKLSLAIFTFVIMLGCSHSKKQPESSSPPKSETSNDKNRQVKKKTRSEKPAEKPATSSFRKDENDLLEKGNQYAVDGLYREALQAYSKILKKNDTHTLAHRMVGVISVKIGEYRKAIKHLELIIDQRADDFEANYYLAEAYRTQDRYGDAIFRYKVALTQKPNHVLSLKALAWSYYKIRYYRAALRTAHVLYKQEPDDMQVTIILARVLNKVGQPKKAMLRLRKTLLKAPKDQAPYLKSVLGDVYLSIGNREKAEEAYRDALKDQPLLAGALLGLAKLTLQAGERPDIAITYLERATRIKPSLVEAYYYLGQAYLKTKPKVSQKYFQKFNRLAAGDPEFNEQVSEVREFFQKVRKTPSNSELESLDSQL</sequence>
<dbReference type="OrthoDB" id="9814129at2"/>
<feature type="repeat" description="TPR" evidence="1">
    <location>
        <begin position="131"/>
        <end position="164"/>
    </location>
</feature>
<dbReference type="Pfam" id="PF13432">
    <property type="entry name" value="TPR_16"/>
    <property type="match status" value="2"/>
</dbReference>
<name>A0A1Y6B4X6_9BACT</name>
<dbReference type="Proteomes" id="UP000192907">
    <property type="component" value="Unassembled WGS sequence"/>
</dbReference>
<dbReference type="InterPro" id="IPR019734">
    <property type="entry name" value="TPR_rpt"/>
</dbReference>
<dbReference type="Gene3D" id="1.25.40.10">
    <property type="entry name" value="Tetratricopeptide repeat domain"/>
    <property type="match status" value="2"/>
</dbReference>
<dbReference type="EMBL" id="FWZT01000001">
    <property type="protein sequence ID" value="SME89610.1"/>
    <property type="molecule type" value="Genomic_DNA"/>
</dbReference>
<feature type="repeat" description="TPR" evidence="1">
    <location>
        <begin position="235"/>
        <end position="268"/>
    </location>
</feature>
<dbReference type="PROSITE" id="PS51257">
    <property type="entry name" value="PROKAR_LIPOPROTEIN"/>
    <property type="match status" value="1"/>
</dbReference>
<dbReference type="AlphaFoldDB" id="A0A1Y6B4X6"/>
<keyword evidence="1" id="KW-0802">TPR repeat</keyword>
<feature type="region of interest" description="Disordered" evidence="2">
    <location>
        <begin position="18"/>
        <end position="63"/>
    </location>
</feature>
<keyword evidence="4" id="KW-1185">Reference proteome</keyword>
<evidence type="ECO:0000256" key="2">
    <source>
        <dbReference type="SAM" id="MobiDB-lite"/>
    </source>
</evidence>
<dbReference type="SMART" id="SM00028">
    <property type="entry name" value="TPR"/>
    <property type="match status" value="6"/>
</dbReference>
<evidence type="ECO:0000313" key="3">
    <source>
        <dbReference type="EMBL" id="SME89610.1"/>
    </source>
</evidence>
<accession>A0A1Y6B4X6</accession>
<dbReference type="SUPFAM" id="SSF48452">
    <property type="entry name" value="TPR-like"/>
    <property type="match status" value="1"/>
</dbReference>
<evidence type="ECO:0000256" key="1">
    <source>
        <dbReference type="PROSITE-ProRule" id="PRU00339"/>
    </source>
</evidence>
<dbReference type="PANTHER" id="PTHR12558">
    <property type="entry name" value="CELL DIVISION CYCLE 16,23,27"/>
    <property type="match status" value="1"/>
</dbReference>
<dbReference type="STRING" id="1513793.SAMN06296036_101280"/>
<reference evidence="4" key="1">
    <citation type="submission" date="2017-04" db="EMBL/GenBank/DDBJ databases">
        <authorList>
            <person name="Varghese N."/>
            <person name="Submissions S."/>
        </authorList>
    </citation>
    <scope>NUCLEOTIDE SEQUENCE [LARGE SCALE GENOMIC DNA]</scope>
    <source>
        <strain evidence="4">RKEM611</strain>
    </source>
</reference>
<dbReference type="PANTHER" id="PTHR12558:SF13">
    <property type="entry name" value="CELL DIVISION CYCLE PROTEIN 27 HOMOLOG"/>
    <property type="match status" value="1"/>
</dbReference>
<organism evidence="3 4">
    <name type="scientific">Pseudobacteriovorax antillogorgiicola</name>
    <dbReference type="NCBI Taxonomy" id="1513793"/>
    <lineage>
        <taxon>Bacteria</taxon>
        <taxon>Pseudomonadati</taxon>
        <taxon>Bdellovibrionota</taxon>
        <taxon>Oligoflexia</taxon>
        <taxon>Oligoflexales</taxon>
        <taxon>Pseudobacteriovoracaceae</taxon>
        <taxon>Pseudobacteriovorax</taxon>
    </lineage>
</organism>
<gene>
    <name evidence="3" type="ORF">SAMN06296036_101280</name>
</gene>
<protein>
    <submittedName>
        <fullName evidence="3">Tetratricopeptide repeat-containing protein</fullName>
    </submittedName>
</protein>
<dbReference type="PROSITE" id="PS50005">
    <property type="entry name" value="TPR"/>
    <property type="match status" value="2"/>
</dbReference>